<accession>A0AAD4GRH0</accession>
<feature type="region of interest" description="Disordered" evidence="1">
    <location>
        <begin position="684"/>
        <end position="707"/>
    </location>
</feature>
<reference evidence="3" key="1">
    <citation type="journal article" date="2019" name="Beilstein J. Org. Chem.">
        <title>Nanangenines: drimane sesquiterpenoids as the dominant metabolite cohort of a novel Australian fungus, Aspergillus nanangensis.</title>
        <authorList>
            <person name="Lacey H.J."/>
            <person name="Gilchrist C.L.M."/>
            <person name="Crombie A."/>
            <person name="Kalaitzis J.A."/>
            <person name="Vuong D."/>
            <person name="Rutledge P.J."/>
            <person name="Turner P."/>
            <person name="Pitt J.I."/>
            <person name="Lacey E."/>
            <person name="Chooi Y.H."/>
            <person name="Piggott A.M."/>
        </authorList>
    </citation>
    <scope>NUCLEOTIDE SEQUENCE</scope>
    <source>
        <strain evidence="3">MST-FP2251</strain>
    </source>
</reference>
<name>A0AAD4GRH0_ASPNN</name>
<dbReference type="Proteomes" id="UP001194746">
    <property type="component" value="Unassembled WGS sequence"/>
</dbReference>
<feature type="compositionally biased region" description="Polar residues" evidence="1">
    <location>
        <begin position="547"/>
        <end position="557"/>
    </location>
</feature>
<evidence type="ECO:0000313" key="3">
    <source>
        <dbReference type="EMBL" id="KAF9886541.1"/>
    </source>
</evidence>
<feature type="compositionally biased region" description="Polar residues" evidence="1">
    <location>
        <begin position="506"/>
        <end position="517"/>
    </location>
</feature>
<reference evidence="3" key="2">
    <citation type="submission" date="2020-02" db="EMBL/GenBank/DDBJ databases">
        <authorList>
            <person name="Gilchrist C.L.M."/>
            <person name="Chooi Y.-H."/>
        </authorList>
    </citation>
    <scope>NUCLEOTIDE SEQUENCE</scope>
    <source>
        <strain evidence="3">MST-FP2251</strain>
    </source>
</reference>
<feature type="compositionally biased region" description="Polar residues" evidence="1">
    <location>
        <begin position="1"/>
        <end position="13"/>
    </location>
</feature>
<proteinExistence type="predicted"/>
<evidence type="ECO:0000256" key="1">
    <source>
        <dbReference type="SAM" id="MobiDB-lite"/>
    </source>
</evidence>
<comment type="caution">
    <text evidence="3">The sequence shown here is derived from an EMBL/GenBank/DDBJ whole genome shotgun (WGS) entry which is preliminary data.</text>
</comment>
<dbReference type="AlphaFoldDB" id="A0AAD4GRH0"/>
<dbReference type="EMBL" id="VCAU01000075">
    <property type="protein sequence ID" value="KAF9886541.1"/>
    <property type="molecule type" value="Genomic_DNA"/>
</dbReference>
<protein>
    <recommendedName>
        <fullName evidence="5">Glycoprotease family protein</fullName>
    </recommendedName>
</protein>
<keyword evidence="2" id="KW-1133">Transmembrane helix</keyword>
<evidence type="ECO:0008006" key="5">
    <source>
        <dbReference type="Google" id="ProtNLM"/>
    </source>
</evidence>
<keyword evidence="2" id="KW-0472">Membrane</keyword>
<keyword evidence="4" id="KW-1185">Reference proteome</keyword>
<feature type="region of interest" description="Disordered" evidence="1">
    <location>
        <begin position="1"/>
        <end position="109"/>
    </location>
</feature>
<evidence type="ECO:0000256" key="2">
    <source>
        <dbReference type="SAM" id="Phobius"/>
    </source>
</evidence>
<feature type="region of interest" description="Disordered" evidence="1">
    <location>
        <begin position="381"/>
        <end position="401"/>
    </location>
</feature>
<feature type="region of interest" description="Disordered" evidence="1">
    <location>
        <begin position="881"/>
        <end position="908"/>
    </location>
</feature>
<feature type="region of interest" description="Disordered" evidence="1">
    <location>
        <begin position="1061"/>
        <end position="1097"/>
    </location>
</feature>
<feature type="transmembrane region" description="Helical" evidence="2">
    <location>
        <begin position="778"/>
        <end position="800"/>
    </location>
</feature>
<organism evidence="3 4">
    <name type="scientific">Aspergillus nanangensis</name>
    <dbReference type="NCBI Taxonomy" id="2582783"/>
    <lineage>
        <taxon>Eukaryota</taxon>
        <taxon>Fungi</taxon>
        <taxon>Dikarya</taxon>
        <taxon>Ascomycota</taxon>
        <taxon>Pezizomycotina</taxon>
        <taxon>Eurotiomycetes</taxon>
        <taxon>Eurotiomycetidae</taxon>
        <taxon>Eurotiales</taxon>
        <taxon>Aspergillaceae</taxon>
        <taxon>Aspergillus</taxon>
        <taxon>Aspergillus subgen. Circumdati</taxon>
    </lineage>
</organism>
<feature type="compositionally biased region" description="Polar residues" evidence="1">
    <location>
        <begin position="881"/>
        <end position="899"/>
    </location>
</feature>
<feature type="compositionally biased region" description="Basic and acidic residues" evidence="1">
    <location>
        <begin position="78"/>
        <end position="89"/>
    </location>
</feature>
<gene>
    <name evidence="3" type="ORF">FE257_011313</name>
</gene>
<keyword evidence="2" id="KW-0812">Transmembrane</keyword>
<feature type="region of interest" description="Disordered" evidence="1">
    <location>
        <begin position="178"/>
        <end position="226"/>
    </location>
</feature>
<feature type="region of interest" description="Disordered" evidence="1">
    <location>
        <begin position="502"/>
        <end position="600"/>
    </location>
</feature>
<evidence type="ECO:0000313" key="4">
    <source>
        <dbReference type="Proteomes" id="UP001194746"/>
    </source>
</evidence>
<feature type="compositionally biased region" description="Low complexity" evidence="1">
    <location>
        <begin position="1072"/>
        <end position="1093"/>
    </location>
</feature>
<feature type="compositionally biased region" description="Basic and acidic residues" evidence="1">
    <location>
        <begin position="198"/>
        <end position="214"/>
    </location>
</feature>
<feature type="compositionally biased region" description="Low complexity" evidence="1">
    <location>
        <begin position="23"/>
        <end position="37"/>
    </location>
</feature>
<feature type="region of interest" description="Disordered" evidence="1">
    <location>
        <begin position="1016"/>
        <end position="1038"/>
    </location>
</feature>
<sequence>MAPISHNQQSKLQIPTVPHFPLSSPITEEVPSPTSTSSDDRDLERRHPFQYLAKMAVPKPLSDKIEDGTSCPYPSDGDMQRRKNPKEKPLGLNLVTDFSRPPLEASNKTGAAAPTFVDLNDLKVLSKVREKERTAQTIKGILKKGTSHGFHRLPDEPSESTKAGFSLSDVKARISPKRRFKDDLSPSDRPIMIGFSVPREDSSESQKERPKELDSAGSQRTPLTPSIIVTPAKDDDFWPDFSQVHHYPRATSSIYSQPTPHLESNEAAIPPVPAIPAQHVASKAEICSPNSTKRQSSISTRKLRSYSTGTVFEEDDNWRPGTRPRSYSAESVKGLFDRLSPVGGQGRLSVTTDHNRHQSQGWWTYLLSPLLDRSNTLFSLKTPTSASRPPLPTPTTTKSGLSDEWWEKEISCFSPDTPETAVANRGEIPNGHNVDTNPFADTRSVADGQFENIGEKDETFVKFAGGTTSGAAAEYYLASAHELFSRKPYFECVDHVCSITPKDLIPTSNPDTTTMNEEGSRGLLVDVGDSPQPQHAKPLDPFDNPVGSGSRSLSGDTQSDKRDTVLQETSKGIEPPKQATEESDKGAAPVADYTGNTDKSASVDYQNEKQTPFPFLLPNGGPPPATQVYVQSAPAPSPAPMGSTEHGVPQYIVVQPPNYNYDSQPRAPDPVSPGFQRATEQTGSIPLGDIHNTPAPAYTPHRNDDAPLPPRIAPVPMAPEELTHPMTQRDRVETRRRRLEKEDAIGRKAGGLWRGRGPFSNRGCFGRPGREGRLRRRWYIVITAFFLAIVVVAVVLAIMLTRKGDETPVQSQWLNLTGYPPMPTGIATIAGPEAKKQNSGCIIPSTLWSCALPNEQQEDNKPYSANQPNFRMEIRFRNGTYPNSTTVASKTGNSLTSRDLFSPSPSPPDIEEQTFLGNTTDQNSIPFAGEVTPFYMTMLSPVPLSTLTKRSSQFPDIDSLIPSPALASDGTAADAKLYPLPESQPVRLYNRGQDNEHYGFYTYFDRSIFLESSAPIGGGETDDIKSDTTGGPSKEKARVRCTWSQTRFLVQIWTHPEHSGMSLLASGSGDKSTATATATPTSSAQPTNSSSANDFSRPGSFPYPVTITIDRHGGLAKEKKVYCYGMEVAQRVNETEKKLQIEDRGFGGTLIHAAPGLFNMTDEPEKTNGDVGGVDGGTGGCSCQWVNWIGSS</sequence>
<feature type="compositionally biased region" description="Basic and acidic residues" evidence="1">
    <location>
        <begin position="38"/>
        <end position="47"/>
    </location>
</feature>